<dbReference type="PROSITE" id="PS51257">
    <property type="entry name" value="PROKAR_LIPOPROTEIN"/>
    <property type="match status" value="1"/>
</dbReference>
<dbReference type="Proteomes" id="UP000886687">
    <property type="component" value="Unassembled WGS sequence"/>
</dbReference>
<dbReference type="AlphaFoldDB" id="A0A9E4N1A1"/>
<accession>A0A9E4N1A1</accession>
<organism evidence="2 3">
    <name type="scientific">Candidatus Thiodiazotropha lotti</name>
    <dbReference type="NCBI Taxonomy" id="2792787"/>
    <lineage>
        <taxon>Bacteria</taxon>
        <taxon>Pseudomonadati</taxon>
        <taxon>Pseudomonadota</taxon>
        <taxon>Gammaproteobacteria</taxon>
        <taxon>Chromatiales</taxon>
        <taxon>Sedimenticolaceae</taxon>
        <taxon>Candidatus Thiodiazotropha</taxon>
    </lineage>
</organism>
<dbReference type="Pfam" id="PF05787">
    <property type="entry name" value="PhoX"/>
    <property type="match status" value="1"/>
</dbReference>
<feature type="chain" id="PRO_5038978574" evidence="1">
    <location>
        <begin position="30"/>
        <end position="612"/>
    </location>
</feature>
<evidence type="ECO:0000256" key="1">
    <source>
        <dbReference type="SAM" id="SignalP"/>
    </source>
</evidence>
<proteinExistence type="predicted"/>
<protein>
    <submittedName>
        <fullName evidence="2">DUF839 domain-containing protein</fullName>
    </submittedName>
</protein>
<dbReference type="EMBL" id="JAEPDI010000026">
    <property type="protein sequence ID" value="MCG7941327.1"/>
    <property type="molecule type" value="Genomic_DNA"/>
</dbReference>
<reference evidence="2" key="1">
    <citation type="journal article" date="2021" name="Proc. Natl. Acad. Sci. U.S.A.">
        <title>Global biogeography of chemosynthetic symbionts reveals both localized and globally distributed symbiont groups. .</title>
        <authorList>
            <person name="Osvatic J.T."/>
            <person name="Wilkins L.G.E."/>
            <person name="Leibrecht L."/>
            <person name="Leray M."/>
            <person name="Zauner S."/>
            <person name="Polzin J."/>
            <person name="Camacho Y."/>
            <person name="Gros O."/>
            <person name="van Gils J.A."/>
            <person name="Eisen J.A."/>
            <person name="Petersen J.M."/>
            <person name="Yuen B."/>
        </authorList>
    </citation>
    <scope>NUCLEOTIDE SEQUENCE</scope>
    <source>
        <strain evidence="2">MAGL173</strain>
    </source>
</reference>
<dbReference type="PANTHER" id="PTHR35399">
    <property type="entry name" value="SLR8030 PROTEIN"/>
    <property type="match status" value="1"/>
</dbReference>
<comment type="caution">
    <text evidence="2">The sequence shown here is derived from an EMBL/GenBank/DDBJ whole genome shotgun (WGS) entry which is preliminary data.</text>
</comment>
<dbReference type="PANTHER" id="PTHR35399:SF2">
    <property type="entry name" value="DUF839 DOMAIN-CONTAINING PROTEIN"/>
    <property type="match status" value="1"/>
</dbReference>
<dbReference type="InterPro" id="IPR008557">
    <property type="entry name" value="PhoX"/>
</dbReference>
<sequence length="612" mass="65083">MLQKKSFRLLALPASITAAILCSSLLLTGCDGDDGDDGVDGQNGVDGTNGTDGADGITNYVPLGLKRLATAPLDAEFTGLYLNSDNTLFLNVQHPSSSNTTTDAAGKVFDKGTVGVIVGQDFSALPENFGALDLPVSTAQKEVVMTAVGSYQVLAQQGDSLDDGLAMGDIMTADGATQIKSSNDPDFNGVVSDGNGGFYVYTNWEDRPGSMSRIQVSGLTDSGYGNITQEGMIDFSGVGGTWVNCFGTVSPWNTPMSAEELYFDDTSDWFNPDYEYFSNPQSLATYLGYPTDGSGDWPNPYRYGYIVEIGNAADAAVANVTVNKLETMGRFSHENSVVMPDDRTVFLSDDGTGVVFFKFVADVAGDMSAGTLYAAQITQAAGVNDPAEAALGIEWIELASMGETQIEAAIASFDGTFADGNYITDEQVCDWAESKSGADLSCDEDVTVDANPFSDDRVAYLESRKAAVALGATGEFRKMEGVNINYNLASTWWNGGAADGDQAYMYMAMSSFDATMSDDEGAIQLNGDNGKCGVVYRMKLMRNAAGEVDVMTMVPAIVGGPYYADRSVNECNVNNISNPDNLLIMDDGRVLIGEDTGNHENNVVWVFDDPAI</sequence>
<keyword evidence="1" id="KW-0732">Signal</keyword>
<evidence type="ECO:0000313" key="3">
    <source>
        <dbReference type="Proteomes" id="UP000886687"/>
    </source>
</evidence>
<gene>
    <name evidence="2" type="ORF">JAZ04_21045</name>
</gene>
<name>A0A9E4N1A1_9GAMM</name>
<evidence type="ECO:0000313" key="2">
    <source>
        <dbReference type="EMBL" id="MCG7941327.1"/>
    </source>
</evidence>
<feature type="signal peptide" evidence="1">
    <location>
        <begin position="1"/>
        <end position="29"/>
    </location>
</feature>